<organism evidence="1">
    <name type="scientific">Anguilla anguilla</name>
    <name type="common">European freshwater eel</name>
    <name type="synonym">Muraena anguilla</name>
    <dbReference type="NCBI Taxonomy" id="7936"/>
    <lineage>
        <taxon>Eukaryota</taxon>
        <taxon>Metazoa</taxon>
        <taxon>Chordata</taxon>
        <taxon>Craniata</taxon>
        <taxon>Vertebrata</taxon>
        <taxon>Euteleostomi</taxon>
        <taxon>Actinopterygii</taxon>
        <taxon>Neopterygii</taxon>
        <taxon>Teleostei</taxon>
        <taxon>Anguilliformes</taxon>
        <taxon>Anguillidae</taxon>
        <taxon>Anguilla</taxon>
    </lineage>
</organism>
<reference evidence="1" key="2">
    <citation type="journal article" date="2015" name="Fish Shellfish Immunol.">
        <title>Early steps in the European eel (Anguilla anguilla)-Vibrio vulnificus interaction in the gills: Role of the RtxA13 toxin.</title>
        <authorList>
            <person name="Callol A."/>
            <person name="Pajuelo D."/>
            <person name="Ebbesson L."/>
            <person name="Teles M."/>
            <person name="MacKenzie S."/>
            <person name="Amaro C."/>
        </authorList>
    </citation>
    <scope>NUCLEOTIDE SEQUENCE</scope>
</reference>
<protein>
    <submittedName>
        <fullName evidence="1">Uncharacterized protein</fullName>
    </submittedName>
</protein>
<proteinExistence type="predicted"/>
<dbReference type="AlphaFoldDB" id="A0A0E9TVW5"/>
<accession>A0A0E9TVW5</accession>
<dbReference type="EMBL" id="GBXM01050783">
    <property type="protein sequence ID" value="JAH57794.1"/>
    <property type="molecule type" value="Transcribed_RNA"/>
</dbReference>
<sequence>MTAEQRNAWVTPSTRFEANDFRFSKHTLPLSI</sequence>
<evidence type="ECO:0000313" key="1">
    <source>
        <dbReference type="EMBL" id="JAH57794.1"/>
    </source>
</evidence>
<reference evidence="1" key="1">
    <citation type="submission" date="2014-11" db="EMBL/GenBank/DDBJ databases">
        <authorList>
            <person name="Amaro Gonzalez C."/>
        </authorList>
    </citation>
    <scope>NUCLEOTIDE SEQUENCE</scope>
</reference>
<name>A0A0E9TVW5_ANGAN</name>